<protein>
    <recommendedName>
        <fullName evidence="4">Lipoprotein</fullName>
    </recommendedName>
</protein>
<feature type="signal peptide" evidence="1">
    <location>
        <begin position="1"/>
        <end position="22"/>
    </location>
</feature>
<evidence type="ECO:0000256" key="1">
    <source>
        <dbReference type="SAM" id="SignalP"/>
    </source>
</evidence>
<reference evidence="2 3" key="1">
    <citation type="submission" date="2018-03" db="EMBL/GenBank/DDBJ databases">
        <title>Comparative analysis of microorganisms from saline springs in Andes Mountain Range, Colombia.</title>
        <authorList>
            <person name="Rubin E."/>
        </authorList>
    </citation>
    <scope>NUCLEOTIDE SEQUENCE [LARGE SCALE GENOMIC DNA]</scope>
    <source>
        <strain evidence="2 3">CG 23</strain>
    </source>
</reference>
<feature type="chain" id="PRO_5046444110" description="Lipoprotein" evidence="1">
    <location>
        <begin position="23"/>
        <end position="142"/>
    </location>
</feature>
<accession>A0ABX5EIK0</accession>
<proteinExistence type="predicted"/>
<evidence type="ECO:0000313" key="3">
    <source>
        <dbReference type="Proteomes" id="UP000239895"/>
    </source>
</evidence>
<sequence>MAHRGALLALTAATALTVAGCAAEDADGSAACAAPELRWSVDAASAGDLVTLHGENLLSGCDDGQGETVEPLSVTGVALLADGELAAPPPAIDGGTLTASEAGDLDFQVALPPDLPAGTEVRAEVTVTSGPALTSDALAIDG</sequence>
<evidence type="ECO:0008006" key="4">
    <source>
        <dbReference type="Google" id="ProtNLM"/>
    </source>
</evidence>
<dbReference type="EMBL" id="PVTX01000001">
    <property type="protein sequence ID" value="PRZ09921.1"/>
    <property type="molecule type" value="Genomic_DNA"/>
</dbReference>
<organism evidence="2 3">
    <name type="scientific">Isoptericola halotolerans</name>
    <dbReference type="NCBI Taxonomy" id="300560"/>
    <lineage>
        <taxon>Bacteria</taxon>
        <taxon>Bacillati</taxon>
        <taxon>Actinomycetota</taxon>
        <taxon>Actinomycetes</taxon>
        <taxon>Micrococcales</taxon>
        <taxon>Promicromonosporaceae</taxon>
        <taxon>Isoptericola</taxon>
    </lineage>
</organism>
<name>A0ABX5EIK0_9MICO</name>
<gene>
    <name evidence="2" type="ORF">BCL65_10159</name>
</gene>
<dbReference type="Proteomes" id="UP000239895">
    <property type="component" value="Unassembled WGS sequence"/>
</dbReference>
<comment type="caution">
    <text evidence="2">The sequence shown here is derived from an EMBL/GenBank/DDBJ whole genome shotgun (WGS) entry which is preliminary data.</text>
</comment>
<evidence type="ECO:0000313" key="2">
    <source>
        <dbReference type="EMBL" id="PRZ09921.1"/>
    </source>
</evidence>
<keyword evidence="1" id="KW-0732">Signal</keyword>
<keyword evidence="3" id="KW-1185">Reference proteome</keyword>
<dbReference type="RefSeq" id="WP_106264145.1">
    <property type="nucleotide sequence ID" value="NZ_PVTX01000001.1"/>
</dbReference>
<dbReference type="PROSITE" id="PS51257">
    <property type="entry name" value="PROKAR_LIPOPROTEIN"/>
    <property type="match status" value="1"/>
</dbReference>